<accession>A0A8H6S8G3</accession>
<protein>
    <recommendedName>
        <fullName evidence="2">DUF7918 domain-containing protein</fullName>
    </recommendedName>
</protein>
<dbReference type="Proteomes" id="UP000636479">
    <property type="component" value="Unassembled WGS sequence"/>
</dbReference>
<comment type="caution">
    <text evidence="3">The sequence shown here is derived from an EMBL/GenBank/DDBJ whole genome shotgun (WGS) entry which is preliminary data.</text>
</comment>
<evidence type="ECO:0000259" key="2">
    <source>
        <dbReference type="Pfam" id="PF25534"/>
    </source>
</evidence>
<feature type="region of interest" description="Disordered" evidence="1">
    <location>
        <begin position="203"/>
        <end position="308"/>
    </location>
</feature>
<gene>
    <name evidence="3" type="ORF">MIND_01017000</name>
</gene>
<evidence type="ECO:0000256" key="1">
    <source>
        <dbReference type="SAM" id="MobiDB-lite"/>
    </source>
</evidence>
<dbReference type="EMBL" id="JACAZF010000009">
    <property type="protein sequence ID" value="KAF7294793.1"/>
    <property type="molecule type" value="Genomic_DNA"/>
</dbReference>
<feature type="domain" description="DUF7918" evidence="2">
    <location>
        <begin position="9"/>
        <end position="206"/>
    </location>
</feature>
<sequence>MLTHKGFSAWITVAGSPLPEYLVGQDATGNSVNCWIPAVQGQNFSVHWKDHGGKVDTASFIYLDGLAVPGRFLFGEGEASRSGVRSSPTSERPFVFQELAEDSSNPSGQESGIVLLKIKRITKVGGRPANPLQNIPQGTVGRGRAGEMRIGFGVDQPTNPQYPHTWSVLPYEKDSTSNTKTPSTYVSFVFRYRSAEWLQSQSIMPKGDTIPPPLPADTRRASVQSTPMTPRESPDPPESTPPYKKLRSEKPGLQGKTSSPTGRARRPSGDRRRTASYQTPASRQASMEHVFHFPLLKEEVDNDPDWKP</sequence>
<dbReference type="Pfam" id="PF25534">
    <property type="entry name" value="DUF7918"/>
    <property type="match status" value="1"/>
</dbReference>
<dbReference type="RefSeq" id="XP_037216156.1">
    <property type="nucleotide sequence ID" value="XM_037366762.1"/>
</dbReference>
<dbReference type="OrthoDB" id="3237202at2759"/>
<evidence type="ECO:0000313" key="4">
    <source>
        <dbReference type="Proteomes" id="UP000636479"/>
    </source>
</evidence>
<name>A0A8H6S8G3_9AGAR</name>
<proteinExistence type="predicted"/>
<dbReference type="InterPro" id="IPR057678">
    <property type="entry name" value="DUF7918"/>
</dbReference>
<organism evidence="3 4">
    <name type="scientific">Mycena indigotica</name>
    <dbReference type="NCBI Taxonomy" id="2126181"/>
    <lineage>
        <taxon>Eukaryota</taxon>
        <taxon>Fungi</taxon>
        <taxon>Dikarya</taxon>
        <taxon>Basidiomycota</taxon>
        <taxon>Agaricomycotina</taxon>
        <taxon>Agaricomycetes</taxon>
        <taxon>Agaricomycetidae</taxon>
        <taxon>Agaricales</taxon>
        <taxon>Marasmiineae</taxon>
        <taxon>Mycenaceae</taxon>
        <taxon>Mycena</taxon>
    </lineage>
</organism>
<dbReference type="GeneID" id="59349278"/>
<evidence type="ECO:0000313" key="3">
    <source>
        <dbReference type="EMBL" id="KAF7294793.1"/>
    </source>
</evidence>
<reference evidence="3" key="1">
    <citation type="submission" date="2020-05" db="EMBL/GenBank/DDBJ databases">
        <title>Mycena genomes resolve the evolution of fungal bioluminescence.</title>
        <authorList>
            <person name="Tsai I.J."/>
        </authorList>
    </citation>
    <scope>NUCLEOTIDE SEQUENCE</scope>
    <source>
        <strain evidence="3">171206Taipei</strain>
    </source>
</reference>
<keyword evidence="4" id="KW-1185">Reference proteome</keyword>
<dbReference type="AlphaFoldDB" id="A0A8H6S8G3"/>
<feature type="compositionally biased region" description="Basic and acidic residues" evidence="1">
    <location>
        <begin position="289"/>
        <end position="308"/>
    </location>
</feature>